<dbReference type="AlphaFoldDB" id="A0AAE9JS26"/>
<sequence>MSNFVLPNCGAGSSLCAEVPQSAFVFQQDSAEDKSSWGHQSVGYGELEVEDKTENVVEETNTFFNKMGHPSIKKLRGVVTWSSPKLISTISCRVNENLPMVHYKIEKFSVPRKTDLHKSSDAYWRDNKENKMYLEQGNVKAWREIKKPPILGNDGHDDCEYIVWKITVKNCRPRIKEKPHPSAIETPPSLQG</sequence>
<gene>
    <name evidence="1" type="ORF">L5515_017026</name>
</gene>
<evidence type="ECO:0000313" key="1">
    <source>
        <dbReference type="EMBL" id="UMM40364.1"/>
    </source>
</evidence>
<dbReference type="EMBL" id="CP092625">
    <property type="protein sequence ID" value="UMM40364.1"/>
    <property type="molecule type" value="Genomic_DNA"/>
</dbReference>
<evidence type="ECO:0000313" key="2">
    <source>
        <dbReference type="Proteomes" id="UP000829354"/>
    </source>
</evidence>
<accession>A0AAE9JS26</accession>
<dbReference type="Proteomes" id="UP000829354">
    <property type="component" value="Chromosome X"/>
</dbReference>
<name>A0AAE9JS26_CAEBR</name>
<protein>
    <submittedName>
        <fullName evidence="1">Uncharacterized protein</fullName>
    </submittedName>
</protein>
<keyword evidence="2" id="KW-1185">Reference proteome</keyword>
<organism evidence="1 2">
    <name type="scientific">Caenorhabditis briggsae</name>
    <dbReference type="NCBI Taxonomy" id="6238"/>
    <lineage>
        <taxon>Eukaryota</taxon>
        <taxon>Metazoa</taxon>
        <taxon>Ecdysozoa</taxon>
        <taxon>Nematoda</taxon>
        <taxon>Chromadorea</taxon>
        <taxon>Rhabditida</taxon>
        <taxon>Rhabditina</taxon>
        <taxon>Rhabditomorpha</taxon>
        <taxon>Rhabditoidea</taxon>
        <taxon>Rhabditidae</taxon>
        <taxon>Peloderinae</taxon>
        <taxon>Caenorhabditis</taxon>
    </lineage>
</organism>
<reference evidence="1 2" key="1">
    <citation type="submission" date="2022-04" db="EMBL/GenBank/DDBJ databases">
        <title>Chromosome-level reference genomes for two strains of Caenorhabditis briggsae: an improved platform for comparative genomics.</title>
        <authorList>
            <person name="Stevens L."/>
            <person name="Andersen E."/>
        </authorList>
    </citation>
    <scope>NUCLEOTIDE SEQUENCE [LARGE SCALE GENOMIC DNA]</scope>
    <source>
        <strain evidence="1">VX34</strain>
        <tissue evidence="1">Whole-organism</tissue>
    </source>
</reference>
<proteinExistence type="predicted"/>